<name>A0A8S1RD08_9CILI</name>
<protein>
    <submittedName>
        <fullName evidence="1">Uncharacterized protein</fullName>
    </submittedName>
</protein>
<sequence>MNKWNKQQSQNLQEKRIQHVKAQVLLSNKKKSTKINESINLMNSSISGFTNKEKEDKESIPLYKLLKIYNLQQYAQQLIQEDMDMIQLNLRCSQIMSSTKKMIKTILQTPLNQSKFRNTSSTKKNAKLITQQKQKTSQNQRIIALQQLQKQQQVKVNQLKQMIITNIGFDFFQDESDSEDEFNYTLNQIMEKYKGDSQLIWQINLKKTNNFIQTSTLSLLSDSSRAHTKIKAKDDIILVSKFHDDKIMTEIKENKLIQNLEKKLKKKMKNQQIGRCLKLNI</sequence>
<evidence type="ECO:0000313" key="2">
    <source>
        <dbReference type="Proteomes" id="UP000692954"/>
    </source>
</evidence>
<keyword evidence="2" id="KW-1185">Reference proteome</keyword>
<gene>
    <name evidence="1" type="ORF">PSON_ATCC_30995.1.T1650063</name>
</gene>
<dbReference type="Proteomes" id="UP000692954">
    <property type="component" value="Unassembled WGS sequence"/>
</dbReference>
<comment type="caution">
    <text evidence="1">The sequence shown here is derived from an EMBL/GenBank/DDBJ whole genome shotgun (WGS) entry which is preliminary data.</text>
</comment>
<organism evidence="1 2">
    <name type="scientific">Paramecium sonneborni</name>
    <dbReference type="NCBI Taxonomy" id="65129"/>
    <lineage>
        <taxon>Eukaryota</taxon>
        <taxon>Sar</taxon>
        <taxon>Alveolata</taxon>
        <taxon>Ciliophora</taxon>
        <taxon>Intramacronucleata</taxon>
        <taxon>Oligohymenophorea</taxon>
        <taxon>Peniculida</taxon>
        <taxon>Parameciidae</taxon>
        <taxon>Paramecium</taxon>
    </lineage>
</organism>
<evidence type="ECO:0000313" key="1">
    <source>
        <dbReference type="EMBL" id="CAD8126171.1"/>
    </source>
</evidence>
<reference evidence="1" key="1">
    <citation type="submission" date="2021-01" db="EMBL/GenBank/DDBJ databases">
        <authorList>
            <consortium name="Genoscope - CEA"/>
            <person name="William W."/>
        </authorList>
    </citation>
    <scope>NUCLEOTIDE SEQUENCE</scope>
</reference>
<dbReference type="AlphaFoldDB" id="A0A8S1RD08"/>
<proteinExistence type="predicted"/>
<accession>A0A8S1RD08</accession>
<dbReference type="EMBL" id="CAJJDN010000165">
    <property type="protein sequence ID" value="CAD8126171.1"/>
    <property type="molecule type" value="Genomic_DNA"/>
</dbReference>